<comment type="caution">
    <text evidence="2">The sequence shown here is derived from an EMBL/GenBank/DDBJ whole genome shotgun (WGS) entry which is preliminary data.</text>
</comment>
<dbReference type="Pfam" id="PF03732">
    <property type="entry name" value="Retrotrans_gag"/>
    <property type="match status" value="1"/>
</dbReference>
<name>A0A7J0FCK6_9ERIC</name>
<keyword evidence="3" id="KW-1185">Reference proteome</keyword>
<feature type="domain" description="Retrotransposon gag" evidence="1">
    <location>
        <begin position="90"/>
        <end position="175"/>
    </location>
</feature>
<organism evidence="2 3">
    <name type="scientific">Actinidia rufa</name>
    <dbReference type="NCBI Taxonomy" id="165716"/>
    <lineage>
        <taxon>Eukaryota</taxon>
        <taxon>Viridiplantae</taxon>
        <taxon>Streptophyta</taxon>
        <taxon>Embryophyta</taxon>
        <taxon>Tracheophyta</taxon>
        <taxon>Spermatophyta</taxon>
        <taxon>Magnoliopsida</taxon>
        <taxon>eudicotyledons</taxon>
        <taxon>Gunneridae</taxon>
        <taxon>Pentapetalae</taxon>
        <taxon>asterids</taxon>
        <taxon>Ericales</taxon>
        <taxon>Actinidiaceae</taxon>
        <taxon>Actinidia</taxon>
    </lineage>
</organism>
<evidence type="ECO:0000313" key="2">
    <source>
        <dbReference type="EMBL" id="GFY95627.1"/>
    </source>
</evidence>
<accession>A0A7J0FCK6</accession>
<dbReference type="AlphaFoldDB" id="A0A7J0FCK6"/>
<reference evidence="2 3" key="1">
    <citation type="submission" date="2019-07" db="EMBL/GenBank/DDBJ databases">
        <title>De Novo Assembly of kiwifruit Actinidia rufa.</title>
        <authorList>
            <person name="Sugita-Konishi S."/>
            <person name="Sato K."/>
            <person name="Mori E."/>
            <person name="Abe Y."/>
            <person name="Kisaki G."/>
            <person name="Hamano K."/>
            <person name="Suezawa K."/>
            <person name="Otani M."/>
            <person name="Fukuda T."/>
            <person name="Manabe T."/>
            <person name="Gomi K."/>
            <person name="Tabuchi M."/>
            <person name="Akimitsu K."/>
            <person name="Kataoka I."/>
        </authorList>
    </citation>
    <scope>NUCLEOTIDE SEQUENCE [LARGE SCALE GENOMIC DNA]</scope>
    <source>
        <strain evidence="3">cv. Fuchu</strain>
    </source>
</reference>
<dbReference type="Proteomes" id="UP000585474">
    <property type="component" value="Unassembled WGS sequence"/>
</dbReference>
<dbReference type="OrthoDB" id="1425436at2759"/>
<dbReference type="PANTHER" id="PTHR33223">
    <property type="entry name" value="CCHC-TYPE DOMAIN-CONTAINING PROTEIN"/>
    <property type="match status" value="1"/>
</dbReference>
<sequence>MIHRVTEVQVEHVQIEIGDIDHQVHVLGEEEAPSLQNPGCLAELPTQKDGSITQKIKDLDARIDAINTGTNVLVTVDTLIKQTKPLFTERGSARSWFRKLPPGTIDSFGDLSRLFVANFLSCRGMQKNASHLFTIHQKEIESLKDYVRRFNQVVLKVKDPNNKVVIMAMIEGLRPDSLFDSLSKNVLETLSTLQSKVDKYIVAKELTKAKQRRRGRDDYKRKEPEVRRSNYKDKLKEQIANLNKRGYLRKYVADRLQHDSLERRYGDNRPTVGDIQGIHSGFGLGGAQARLEKDTLEMLVGKLGKRGNATQSLEWIKLQVTLGTKPHQTTVWQDFIVVDLLSPYNAILGHPTLGGIKAITSTYHMMMKFPTLTVIGEVRGDQKVVRQCFISATRAEPSSKTSTQ</sequence>
<proteinExistence type="predicted"/>
<evidence type="ECO:0000259" key="1">
    <source>
        <dbReference type="Pfam" id="PF03732"/>
    </source>
</evidence>
<evidence type="ECO:0000313" key="3">
    <source>
        <dbReference type="Proteomes" id="UP000585474"/>
    </source>
</evidence>
<dbReference type="InterPro" id="IPR005162">
    <property type="entry name" value="Retrotrans_gag_dom"/>
</dbReference>
<dbReference type="PANTHER" id="PTHR33223:SF10">
    <property type="entry name" value="AMINOTRANSFERASE-LIKE PLANT MOBILE DOMAIN-CONTAINING PROTEIN"/>
    <property type="match status" value="1"/>
</dbReference>
<gene>
    <name evidence="2" type="ORF">Acr_10g0010120</name>
</gene>
<protein>
    <recommendedName>
        <fullName evidence="1">Retrotransposon gag domain-containing protein</fullName>
    </recommendedName>
</protein>
<dbReference type="EMBL" id="BJWL01000010">
    <property type="protein sequence ID" value="GFY95627.1"/>
    <property type="molecule type" value="Genomic_DNA"/>
</dbReference>